<dbReference type="AlphaFoldDB" id="A0A5C4LZ82"/>
<dbReference type="InterPro" id="IPR036271">
    <property type="entry name" value="Tet_transcr_reg_TetR-rel_C_sf"/>
</dbReference>
<evidence type="ECO:0000313" key="4">
    <source>
        <dbReference type="EMBL" id="TNC25157.1"/>
    </source>
</evidence>
<accession>A0A5C4LZ82</accession>
<dbReference type="PRINTS" id="PR00455">
    <property type="entry name" value="HTHTETR"/>
</dbReference>
<evidence type="ECO:0000313" key="5">
    <source>
        <dbReference type="Proteomes" id="UP000305546"/>
    </source>
</evidence>
<dbReference type="SUPFAM" id="SSF46689">
    <property type="entry name" value="Homeodomain-like"/>
    <property type="match status" value="1"/>
</dbReference>
<dbReference type="PROSITE" id="PS50977">
    <property type="entry name" value="HTH_TETR_2"/>
    <property type="match status" value="1"/>
</dbReference>
<organism evidence="4 5">
    <name type="scientific">Amycolatopsis alkalitolerans</name>
    <dbReference type="NCBI Taxonomy" id="2547244"/>
    <lineage>
        <taxon>Bacteria</taxon>
        <taxon>Bacillati</taxon>
        <taxon>Actinomycetota</taxon>
        <taxon>Actinomycetes</taxon>
        <taxon>Pseudonocardiales</taxon>
        <taxon>Pseudonocardiaceae</taxon>
        <taxon>Amycolatopsis</taxon>
    </lineage>
</organism>
<comment type="caution">
    <text evidence="4">The sequence shown here is derived from an EMBL/GenBank/DDBJ whole genome shotgun (WGS) entry which is preliminary data.</text>
</comment>
<dbReference type="Pfam" id="PF17932">
    <property type="entry name" value="TetR_C_24"/>
    <property type="match status" value="1"/>
</dbReference>
<keyword evidence="5" id="KW-1185">Reference proteome</keyword>
<dbReference type="Pfam" id="PF00440">
    <property type="entry name" value="TetR_N"/>
    <property type="match status" value="1"/>
</dbReference>
<dbReference type="InterPro" id="IPR009057">
    <property type="entry name" value="Homeodomain-like_sf"/>
</dbReference>
<reference evidence="4 5" key="1">
    <citation type="submission" date="2019-06" db="EMBL/GenBank/DDBJ databases">
        <title>Amycolatopsis alkalitolerans sp. nov., isolated from Gastrodia elata Blume.</title>
        <authorList>
            <person name="Narsing Rao M.P."/>
            <person name="Li W.J."/>
        </authorList>
    </citation>
    <scope>NUCLEOTIDE SEQUENCE [LARGE SCALE GENOMIC DNA]</scope>
    <source>
        <strain evidence="4 5">SYSUP0005</strain>
    </source>
</reference>
<evidence type="ECO:0000256" key="1">
    <source>
        <dbReference type="ARBA" id="ARBA00023125"/>
    </source>
</evidence>
<dbReference type="SUPFAM" id="SSF48498">
    <property type="entry name" value="Tetracyclin repressor-like, C-terminal domain"/>
    <property type="match status" value="1"/>
</dbReference>
<dbReference type="Gene3D" id="1.10.357.10">
    <property type="entry name" value="Tetracycline Repressor, domain 2"/>
    <property type="match status" value="1"/>
</dbReference>
<proteinExistence type="predicted"/>
<dbReference type="PANTHER" id="PTHR30055">
    <property type="entry name" value="HTH-TYPE TRANSCRIPTIONAL REGULATOR RUTR"/>
    <property type="match status" value="1"/>
</dbReference>
<name>A0A5C4LZ82_9PSEU</name>
<dbReference type="GO" id="GO:0003700">
    <property type="term" value="F:DNA-binding transcription factor activity"/>
    <property type="evidence" value="ECO:0007669"/>
    <property type="project" value="TreeGrafter"/>
</dbReference>
<sequence>MPRQTNVGRSPGRTRILDCALAAFCENGYQATKVKEIAERAGVTVPGIYHHFTSKYQILMILIRRVMDDLIEETSNAMDKAGTDPVDRFAAAVETHVRFHAERQQESFVGNTELRSLERDDLTEIVRLRDAQQETFERLVAEGVAAGRFHVDSVKDASRAVVTMCTSVATWYRTGGALTSDQVAAQYRVYALGALHADSPGGAR</sequence>
<dbReference type="GO" id="GO:0000976">
    <property type="term" value="F:transcription cis-regulatory region binding"/>
    <property type="evidence" value="ECO:0007669"/>
    <property type="project" value="TreeGrafter"/>
</dbReference>
<gene>
    <name evidence="4" type="ORF">FG385_16055</name>
</gene>
<evidence type="ECO:0000259" key="3">
    <source>
        <dbReference type="PROSITE" id="PS50977"/>
    </source>
</evidence>
<dbReference type="InterPro" id="IPR041490">
    <property type="entry name" value="KstR2_TetR_C"/>
</dbReference>
<dbReference type="OrthoDB" id="1669699at2"/>
<feature type="domain" description="HTH tetR-type" evidence="3">
    <location>
        <begin position="10"/>
        <end position="70"/>
    </location>
</feature>
<feature type="DNA-binding region" description="H-T-H motif" evidence="2">
    <location>
        <begin position="33"/>
        <end position="52"/>
    </location>
</feature>
<evidence type="ECO:0000256" key="2">
    <source>
        <dbReference type="PROSITE-ProRule" id="PRU00335"/>
    </source>
</evidence>
<protein>
    <submittedName>
        <fullName evidence="4">TetR/AcrR family transcriptional regulator</fullName>
    </submittedName>
</protein>
<keyword evidence="1 2" id="KW-0238">DNA-binding</keyword>
<dbReference type="InterPro" id="IPR001647">
    <property type="entry name" value="HTH_TetR"/>
</dbReference>
<dbReference type="Proteomes" id="UP000305546">
    <property type="component" value="Unassembled WGS sequence"/>
</dbReference>
<dbReference type="RefSeq" id="WP_139097545.1">
    <property type="nucleotide sequence ID" value="NZ_VDFW01000012.1"/>
</dbReference>
<dbReference type="EMBL" id="VDFW01000012">
    <property type="protein sequence ID" value="TNC25157.1"/>
    <property type="molecule type" value="Genomic_DNA"/>
</dbReference>
<dbReference type="InterPro" id="IPR050109">
    <property type="entry name" value="HTH-type_TetR-like_transc_reg"/>
</dbReference>
<dbReference type="PANTHER" id="PTHR30055:SF237">
    <property type="entry name" value="TRANSCRIPTIONAL REPRESSOR MCE3R"/>
    <property type="match status" value="1"/>
</dbReference>